<sequence length="101" mass="11446">MSVHISPEVYSTPRYRHRAFTPVRSPLRSTHCSSLLHARILTTQEAAPHPIKLRHTGLGLTLLCFLTAALPSLTFKLRRNDPESESNCYLGTRQLMLAMVY</sequence>
<dbReference type="Proteomes" id="UP000059188">
    <property type="component" value="Unassembled WGS sequence"/>
</dbReference>
<protein>
    <submittedName>
        <fullName evidence="1">Uncharacterized protein</fullName>
    </submittedName>
</protein>
<proteinExistence type="predicted"/>
<dbReference type="EMBL" id="LN679115">
    <property type="protein sequence ID" value="CEL54313.1"/>
    <property type="molecule type" value="Genomic_DNA"/>
</dbReference>
<evidence type="ECO:0000313" key="1">
    <source>
        <dbReference type="EMBL" id="CEL54313.1"/>
    </source>
</evidence>
<name>A0A0B7FDP6_THACB</name>
<accession>A0A0B7FDP6</accession>
<dbReference type="AlphaFoldDB" id="A0A0B7FDP6"/>
<reference evidence="1 2" key="1">
    <citation type="submission" date="2014-11" db="EMBL/GenBank/DDBJ databases">
        <authorList>
            <person name="Wibberg Daniel"/>
        </authorList>
    </citation>
    <scope>NUCLEOTIDE SEQUENCE [LARGE SCALE GENOMIC DNA]</scope>
    <source>
        <strain evidence="1">Rhizoctonia solani AG1-IB 7/3/14</strain>
    </source>
</reference>
<gene>
    <name evidence="1" type="ORF">RSOLAG1IB_06963</name>
</gene>
<organism evidence="1 2">
    <name type="scientific">Thanatephorus cucumeris (strain AG1-IB / isolate 7/3/14)</name>
    <name type="common">Lettuce bottom rot fungus</name>
    <name type="synonym">Rhizoctonia solani</name>
    <dbReference type="NCBI Taxonomy" id="1108050"/>
    <lineage>
        <taxon>Eukaryota</taxon>
        <taxon>Fungi</taxon>
        <taxon>Dikarya</taxon>
        <taxon>Basidiomycota</taxon>
        <taxon>Agaricomycotina</taxon>
        <taxon>Agaricomycetes</taxon>
        <taxon>Cantharellales</taxon>
        <taxon>Ceratobasidiaceae</taxon>
        <taxon>Rhizoctonia</taxon>
        <taxon>Rhizoctonia solani AG-1</taxon>
    </lineage>
</organism>
<keyword evidence="2" id="KW-1185">Reference proteome</keyword>
<evidence type="ECO:0000313" key="2">
    <source>
        <dbReference type="Proteomes" id="UP000059188"/>
    </source>
</evidence>